<evidence type="ECO:0000256" key="1">
    <source>
        <dbReference type="SAM" id="MobiDB-lite"/>
    </source>
</evidence>
<feature type="signal peptide" evidence="2">
    <location>
        <begin position="1"/>
        <end position="26"/>
    </location>
</feature>
<dbReference type="Proteomes" id="UP001501570">
    <property type="component" value="Unassembled WGS sequence"/>
</dbReference>
<reference evidence="4" key="1">
    <citation type="journal article" date="2019" name="Int. J. Syst. Evol. Microbiol.">
        <title>The Global Catalogue of Microorganisms (GCM) 10K type strain sequencing project: providing services to taxonomists for standard genome sequencing and annotation.</title>
        <authorList>
            <consortium name="The Broad Institute Genomics Platform"/>
            <consortium name="The Broad Institute Genome Sequencing Center for Infectious Disease"/>
            <person name="Wu L."/>
            <person name="Ma J."/>
        </authorList>
    </citation>
    <scope>NUCLEOTIDE SEQUENCE [LARGE SCALE GENOMIC DNA]</scope>
    <source>
        <strain evidence="4">JCM 18304</strain>
    </source>
</reference>
<dbReference type="EMBL" id="BAABJQ010000032">
    <property type="protein sequence ID" value="GAA5198256.1"/>
    <property type="molecule type" value="Genomic_DNA"/>
</dbReference>
<comment type="caution">
    <text evidence="3">The sequence shown here is derived from an EMBL/GenBank/DDBJ whole genome shotgun (WGS) entry which is preliminary data.</text>
</comment>
<accession>A0ABP9SNI2</accession>
<feature type="chain" id="PRO_5047360501" description="Secreted protein" evidence="2">
    <location>
        <begin position="27"/>
        <end position="162"/>
    </location>
</feature>
<keyword evidence="4" id="KW-1185">Reference proteome</keyword>
<dbReference type="RefSeq" id="WP_345637303.1">
    <property type="nucleotide sequence ID" value="NZ_BAABJQ010000032.1"/>
</dbReference>
<evidence type="ECO:0000313" key="4">
    <source>
        <dbReference type="Proteomes" id="UP001501570"/>
    </source>
</evidence>
<keyword evidence="2" id="KW-0732">Signal</keyword>
<evidence type="ECO:0000256" key="2">
    <source>
        <dbReference type="SAM" id="SignalP"/>
    </source>
</evidence>
<name>A0ABP9SNI2_9ACTN</name>
<gene>
    <name evidence="3" type="ORF">GCM10023322_71210</name>
</gene>
<proteinExistence type="predicted"/>
<evidence type="ECO:0000313" key="3">
    <source>
        <dbReference type="EMBL" id="GAA5198256.1"/>
    </source>
</evidence>
<organism evidence="3 4">
    <name type="scientific">Rugosimonospora acidiphila</name>
    <dbReference type="NCBI Taxonomy" id="556531"/>
    <lineage>
        <taxon>Bacteria</taxon>
        <taxon>Bacillati</taxon>
        <taxon>Actinomycetota</taxon>
        <taxon>Actinomycetes</taxon>
        <taxon>Micromonosporales</taxon>
        <taxon>Micromonosporaceae</taxon>
        <taxon>Rugosimonospora</taxon>
    </lineage>
</organism>
<sequence>MRRTRKLQALLCLAASTGLLLTPAVAGLPATAGGAAQTAPPQAAPPSEPADANGVDCVRQITVAYVDSITPEGVEVPLTPGLATVYHYDTGYPGDDVWEVVPPGGWAPVQASDEELETYGFPPRPSDPDLLASWIKSWSGYRSADQGAPQMCETNRRAGLMH</sequence>
<protein>
    <recommendedName>
        <fullName evidence="5">Secreted protein</fullName>
    </recommendedName>
</protein>
<feature type="compositionally biased region" description="Low complexity" evidence="1">
    <location>
        <begin position="31"/>
        <end position="41"/>
    </location>
</feature>
<feature type="region of interest" description="Disordered" evidence="1">
    <location>
        <begin position="31"/>
        <end position="52"/>
    </location>
</feature>
<evidence type="ECO:0008006" key="5">
    <source>
        <dbReference type="Google" id="ProtNLM"/>
    </source>
</evidence>